<proteinExistence type="predicted"/>
<feature type="signal peptide" evidence="1">
    <location>
        <begin position="1"/>
        <end position="18"/>
    </location>
</feature>
<keyword evidence="1" id="KW-0732">Signal</keyword>
<dbReference type="RefSeq" id="WP_128501783.1">
    <property type="nucleotide sequence ID" value="NZ_CP035107.1"/>
</dbReference>
<organism evidence="2 3">
    <name type="scientific">Ornithobacterium rhinotracheale</name>
    <dbReference type="NCBI Taxonomy" id="28251"/>
    <lineage>
        <taxon>Bacteria</taxon>
        <taxon>Pseudomonadati</taxon>
        <taxon>Bacteroidota</taxon>
        <taxon>Flavobacteriia</taxon>
        <taxon>Flavobacteriales</taxon>
        <taxon>Weeksellaceae</taxon>
        <taxon>Ornithobacterium</taxon>
    </lineage>
</organism>
<evidence type="ECO:0000313" key="2">
    <source>
        <dbReference type="EMBL" id="QAR31349.1"/>
    </source>
</evidence>
<name>A0A410JTL5_ORNRH</name>
<evidence type="ECO:0000256" key="1">
    <source>
        <dbReference type="SAM" id="SignalP"/>
    </source>
</evidence>
<dbReference type="AlphaFoldDB" id="A0A410JTL5"/>
<sequence>MKKVFLWILLCVSATTFAQQKTLTVDGALQKIFGVSLQAYRDSFGIVDAAKKAKIDRSKVLFADPKRKEFPQLILVKEAKKDLLSAKELKIVPDEELKNYQVISYFVLEPVSRAELKAISEKSEKGEILTDKDWLIIKKRLILHGNEKPAIVLEVGKR</sequence>
<dbReference type="Proteomes" id="UP000287701">
    <property type="component" value="Chromosome"/>
</dbReference>
<dbReference type="EMBL" id="CP035107">
    <property type="protein sequence ID" value="QAR31349.1"/>
    <property type="molecule type" value="Genomic_DNA"/>
</dbReference>
<accession>A0A410JTL5</accession>
<feature type="chain" id="PRO_5019343368" evidence="1">
    <location>
        <begin position="19"/>
        <end position="158"/>
    </location>
</feature>
<evidence type="ECO:0000313" key="3">
    <source>
        <dbReference type="Proteomes" id="UP000287701"/>
    </source>
</evidence>
<reference evidence="2 3" key="1">
    <citation type="submission" date="2019-01" db="EMBL/GenBank/DDBJ databases">
        <title>Whole Genome of Ornithobacterium rhinotracheale FARPER-174b.</title>
        <authorList>
            <person name="Tataje-Lavanda L.A."/>
            <person name="Montalvan A."/>
            <person name="Montesinos R."/>
            <person name="Zimic M."/>
            <person name="Fernandez-Sanchez M."/>
            <person name="Fernandez-Diaz M."/>
        </authorList>
    </citation>
    <scope>NUCLEOTIDE SEQUENCE [LARGE SCALE GENOMIC DNA]</scope>
    <source>
        <strain evidence="2 3">FARPER-174b</strain>
    </source>
</reference>
<protein>
    <submittedName>
        <fullName evidence="2">Uncharacterized protein</fullName>
    </submittedName>
</protein>
<gene>
    <name evidence="2" type="ORF">EQP59_08355</name>
</gene>
<dbReference type="OrthoDB" id="1451578at2"/>